<dbReference type="EMBL" id="FMCV01000006">
    <property type="protein sequence ID" value="SCF01242.1"/>
    <property type="molecule type" value="Genomic_DNA"/>
</dbReference>
<reference evidence="3" key="1">
    <citation type="submission" date="2016-06" db="EMBL/GenBank/DDBJ databases">
        <authorList>
            <person name="Varghese N."/>
        </authorList>
    </citation>
    <scope>NUCLEOTIDE SEQUENCE [LARGE SCALE GENOMIC DNA]</scope>
    <source>
        <strain evidence="3">DSM 45555</strain>
    </source>
</reference>
<dbReference type="PANTHER" id="PTHR45947">
    <property type="entry name" value="SULFOQUINOVOSYL TRANSFERASE SQD2"/>
    <property type="match status" value="1"/>
</dbReference>
<feature type="region of interest" description="Disordered" evidence="1">
    <location>
        <begin position="387"/>
        <end position="406"/>
    </location>
</feature>
<dbReference type="Gene3D" id="3.40.50.2000">
    <property type="entry name" value="Glycogen Phosphorylase B"/>
    <property type="match status" value="2"/>
</dbReference>
<keyword evidence="2" id="KW-0808">Transferase</keyword>
<dbReference type="PANTHER" id="PTHR45947:SF3">
    <property type="entry name" value="SULFOQUINOVOSYL TRANSFERASE SQD2"/>
    <property type="match status" value="1"/>
</dbReference>
<dbReference type="InterPro" id="IPR050194">
    <property type="entry name" value="Glycosyltransferase_grp1"/>
</dbReference>
<accession>A0A1C4WYC8</accession>
<organism evidence="2 3">
    <name type="scientific">Micromonospora marina</name>
    <dbReference type="NCBI Taxonomy" id="307120"/>
    <lineage>
        <taxon>Bacteria</taxon>
        <taxon>Bacillati</taxon>
        <taxon>Actinomycetota</taxon>
        <taxon>Actinomycetes</taxon>
        <taxon>Micromonosporales</taxon>
        <taxon>Micromonosporaceae</taxon>
        <taxon>Micromonospora</taxon>
    </lineage>
</organism>
<dbReference type="RefSeq" id="WP_091044379.1">
    <property type="nucleotide sequence ID" value="NZ_FMCV01000006.1"/>
</dbReference>
<sequence length="406" mass="43634">MRVVVTSESRFSRTPDGAVWVEAGPDNAIWRRYLAAFDNVRVAARVRDIAQRPPAAARVDGDGVEVWALPYYVGPQGYLLGRRAIAAAVTAAADPRDAVVLRVPSPIGSLLARARYRARLPYALEVIGDPYDVLAPGVVRHPLRPLLRMLSTQTLRRQCREAAAVAYETDRRLQLRYPALPTTPTAGISSVDLPPAAFVPRARRVRQPPPVATLVSVGSLEQLYKGIDTLISALALMPADGPQARLVHVGVGAYRPHLEQLAARSGVADQVSFTGPLPDAEAVRRALDAADLFVMPSRTEGLPRALIEAMARALPAVGSTAGGIPELLEPDCLVPPDDPAALAFTVTAMLAHPDRLAAASVRNLRRARDFSAETLDARRASFYRTVAETSTGQSDRRAPASLPSAR</sequence>
<evidence type="ECO:0000313" key="2">
    <source>
        <dbReference type="EMBL" id="SCF01242.1"/>
    </source>
</evidence>
<evidence type="ECO:0000256" key="1">
    <source>
        <dbReference type="SAM" id="MobiDB-lite"/>
    </source>
</evidence>
<protein>
    <submittedName>
        <fullName evidence="2">Glycosyltransferase involved in cell wall bisynthesis</fullName>
    </submittedName>
</protein>
<gene>
    <name evidence="2" type="ORF">GA0070215_10618</name>
</gene>
<dbReference type="AlphaFoldDB" id="A0A1C4WYC8"/>
<dbReference type="SUPFAM" id="SSF53756">
    <property type="entry name" value="UDP-Glycosyltransferase/glycogen phosphorylase"/>
    <property type="match status" value="1"/>
</dbReference>
<dbReference type="Pfam" id="PF13692">
    <property type="entry name" value="Glyco_trans_1_4"/>
    <property type="match status" value="1"/>
</dbReference>
<proteinExistence type="predicted"/>
<dbReference type="GO" id="GO:0016758">
    <property type="term" value="F:hexosyltransferase activity"/>
    <property type="evidence" value="ECO:0007669"/>
    <property type="project" value="TreeGrafter"/>
</dbReference>
<keyword evidence="3" id="KW-1185">Reference proteome</keyword>
<evidence type="ECO:0000313" key="3">
    <source>
        <dbReference type="Proteomes" id="UP000198551"/>
    </source>
</evidence>
<name>A0A1C4WYC8_9ACTN</name>
<dbReference type="Proteomes" id="UP000198551">
    <property type="component" value="Unassembled WGS sequence"/>
</dbReference>